<feature type="domain" description="NAD(P)-binding" evidence="1">
    <location>
        <begin position="7"/>
        <end position="192"/>
    </location>
</feature>
<dbReference type="InterPro" id="IPR036291">
    <property type="entry name" value="NAD(P)-bd_dom_sf"/>
</dbReference>
<protein>
    <submittedName>
        <fullName evidence="2">SDR family oxidoreductase</fullName>
    </submittedName>
</protein>
<accession>A0ABY9T412</accession>
<dbReference type="RefSeq" id="WP_310767573.1">
    <property type="nucleotide sequence ID" value="NZ_CP134050.1"/>
</dbReference>
<evidence type="ECO:0000313" key="2">
    <source>
        <dbReference type="EMBL" id="WNC14829.1"/>
    </source>
</evidence>
<dbReference type="PANTHER" id="PTHR43355:SF2">
    <property type="entry name" value="FLAVIN REDUCTASE (NADPH)"/>
    <property type="match status" value="1"/>
</dbReference>
<evidence type="ECO:0000259" key="1">
    <source>
        <dbReference type="Pfam" id="PF13460"/>
    </source>
</evidence>
<organism evidence="2 3">
    <name type="scientific">Brevibacillus brevis</name>
    <name type="common">Bacillus brevis</name>
    <dbReference type="NCBI Taxonomy" id="1393"/>
    <lineage>
        <taxon>Bacteria</taxon>
        <taxon>Bacillati</taxon>
        <taxon>Bacillota</taxon>
        <taxon>Bacilli</taxon>
        <taxon>Bacillales</taxon>
        <taxon>Paenibacillaceae</taxon>
        <taxon>Brevibacillus</taxon>
    </lineage>
</organism>
<gene>
    <name evidence="2" type="ORF">RGB73_29930</name>
</gene>
<evidence type="ECO:0000313" key="3">
    <source>
        <dbReference type="Proteomes" id="UP001256827"/>
    </source>
</evidence>
<reference evidence="2 3" key="1">
    <citation type="submission" date="2023-09" db="EMBL/GenBank/DDBJ databases">
        <title>Complete Genome and Methylome dissection of Bacillus brevis NEB573 original source of BbsI restriction endonuclease.</title>
        <authorList>
            <person name="Fomenkov A."/>
            <person name="Roberts R.D."/>
        </authorList>
    </citation>
    <scope>NUCLEOTIDE SEQUENCE [LARGE SCALE GENOMIC DNA]</scope>
    <source>
        <strain evidence="2 3">NEB573</strain>
    </source>
</reference>
<proteinExistence type="predicted"/>
<dbReference type="PANTHER" id="PTHR43355">
    <property type="entry name" value="FLAVIN REDUCTASE (NADPH)"/>
    <property type="match status" value="1"/>
</dbReference>
<dbReference type="EMBL" id="CP134050">
    <property type="protein sequence ID" value="WNC14829.1"/>
    <property type="molecule type" value="Genomic_DNA"/>
</dbReference>
<dbReference type="InterPro" id="IPR051606">
    <property type="entry name" value="Polyketide_Oxido-like"/>
</dbReference>
<dbReference type="InterPro" id="IPR016040">
    <property type="entry name" value="NAD(P)-bd_dom"/>
</dbReference>
<dbReference type="CDD" id="cd05244">
    <property type="entry name" value="BVR-B_like_SDR_a"/>
    <property type="match status" value="1"/>
</dbReference>
<dbReference type="SUPFAM" id="SSF51735">
    <property type="entry name" value="NAD(P)-binding Rossmann-fold domains"/>
    <property type="match status" value="1"/>
</dbReference>
<dbReference type="Pfam" id="PF13460">
    <property type="entry name" value="NAD_binding_10"/>
    <property type="match status" value="1"/>
</dbReference>
<dbReference type="Proteomes" id="UP001256827">
    <property type="component" value="Chromosome"/>
</dbReference>
<sequence>MNLLLFGATGRVGSHILKQALADGHRVTVLVRSPDKLSPPAGDQLRVIAGNVLKPADVQRAMKDADTVISTLSTDGSTVLSEGIPHIIRAMEQEGVTRIITVGTAGILQSRTSPELLRYQSSESKRKLTRAAEEHHKAYLLLEKSGLDWTIVCPTYLPDGDRIGSYRVEADFLPEGGAEISVPDTADFTYSLAGSRDYIRSRVGIAY</sequence>
<dbReference type="Gene3D" id="3.40.50.720">
    <property type="entry name" value="NAD(P)-binding Rossmann-like Domain"/>
    <property type="match status" value="1"/>
</dbReference>
<name>A0ABY9T412_BREBE</name>
<keyword evidence="3" id="KW-1185">Reference proteome</keyword>